<organism evidence="1 2">
    <name type="scientific">Chryseolinea lacunae</name>
    <dbReference type="NCBI Taxonomy" id="2801331"/>
    <lineage>
        <taxon>Bacteria</taxon>
        <taxon>Pseudomonadati</taxon>
        <taxon>Bacteroidota</taxon>
        <taxon>Cytophagia</taxon>
        <taxon>Cytophagales</taxon>
        <taxon>Fulvivirgaceae</taxon>
        <taxon>Chryseolinea</taxon>
    </lineage>
</organism>
<dbReference type="Proteomes" id="UP000613030">
    <property type="component" value="Unassembled WGS sequence"/>
</dbReference>
<sequence length="178" mass="21055">MKKLINSILSVFKRKLDPHKELRQRLVVAGVDLVPFHEISIRGRMAFSICCFRALIKKLGYEALDWNFLFYELWRFTSIQYVDTWLYDFASPWAVMDDVYSSEDYPYFTREQFDDLKKLYGSVNEDTRQVVDLMFEMCTVEMYGKVTKNGMSFESLESIVDVMVTNQVTLPVIDQFKK</sequence>
<reference evidence="1 2" key="1">
    <citation type="submission" date="2021-01" db="EMBL/GenBank/DDBJ databases">
        <title>Chryseolinea sp. Jin1 Genome sequencing and assembly.</title>
        <authorList>
            <person name="Kim I."/>
        </authorList>
    </citation>
    <scope>NUCLEOTIDE SEQUENCE [LARGE SCALE GENOMIC DNA]</scope>
    <source>
        <strain evidence="1 2">Jin1</strain>
    </source>
</reference>
<evidence type="ECO:0000313" key="2">
    <source>
        <dbReference type="Proteomes" id="UP000613030"/>
    </source>
</evidence>
<gene>
    <name evidence="1" type="ORF">JI741_29970</name>
</gene>
<evidence type="ECO:0000313" key="1">
    <source>
        <dbReference type="EMBL" id="MBL0745497.1"/>
    </source>
</evidence>
<accession>A0ABS1L1W3</accession>
<dbReference type="EMBL" id="JAERRB010000017">
    <property type="protein sequence ID" value="MBL0745497.1"/>
    <property type="molecule type" value="Genomic_DNA"/>
</dbReference>
<keyword evidence="2" id="KW-1185">Reference proteome</keyword>
<name>A0ABS1L1W3_9BACT</name>
<protein>
    <submittedName>
        <fullName evidence="1">Uncharacterized protein</fullName>
    </submittedName>
</protein>
<comment type="caution">
    <text evidence="1">The sequence shown here is derived from an EMBL/GenBank/DDBJ whole genome shotgun (WGS) entry which is preliminary data.</text>
</comment>
<proteinExistence type="predicted"/>
<dbReference type="RefSeq" id="WP_202015958.1">
    <property type="nucleotide sequence ID" value="NZ_JAERRB010000017.1"/>
</dbReference>